<dbReference type="Pfam" id="PF03468">
    <property type="entry name" value="XS"/>
    <property type="match status" value="1"/>
</dbReference>
<evidence type="ECO:0000256" key="4">
    <source>
        <dbReference type="SAM" id="MobiDB-lite"/>
    </source>
</evidence>
<proteinExistence type="predicted"/>
<dbReference type="Gene3D" id="3.30.70.2890">
    <property type="entry name" value="XS domain"/>
    <property type="match status" value="1"/>
</dbReference>
<evidence type="ECO:0000259" key="7">
    <source>
        <dbReference type="Pfam" id="PF03470"/>
    </source>
</evidence>
<dbReference type="InterPro" id="IPR045177">
    <property type="entry name" value="FDM1-5/IDN2"/>
</dbReference>
<dbReference type="PANTHER" id="PTHR21596:SF3">
    <property type="entry name" value="FACTOR OF DNA METHYLATION 1-RELATED"/>
    <property type="match status" value="1"/>
</dbReference>
<evidence type="ECO:0000259" key="5">
    <source>
        <dbReference type="Pfam" id="PF03468"/>
    </source>
</evidence>
<keyword evidence="1 3" id="KW-0175">Coiled coil</keyword>
<feature type="region of interest" description="Disordered" evidence="4">
    <location>
        <begin position="1"/>
        <end position="22"/>
    </location>
</feature>
<evidence type="ECO:0000256" key="1">
    <source>
        <dbReference type="ARBA" id="ARBA00023054"/>
    </source>
</evidence>
<accession>A0ABP0WUX7</accession>
<feature type="region of interest" description="Disordered" evidence="4">
    <location>
        <begin position="355"/>
        <end position="374"/>
    </location>
</feature>
<evidence type="ECO:0000256" key="3">
    <source>
        <dbReference type="SAM" id="Coils"/>
    </source>
</evidence>
<organism evidence="8 9">
    <name type="scientific">Sphagnum jensenii</name>
    <dbReference type="NCBI Taxonomy" id="128206"/>
    <lineage>
        <taxon>Eukaryota</taxon>
        <taxon>Viridiplantae</taxon>
        <taxon>Streptophyta</taxon>
        <taxon>Embryophyta</taxon>
        <taxon>Bryophyta</taxon>
        <taxon>Sphagnophytina</taxon>
        <taxon>Sphagnopsida</taxon>
        <taxon>Sphagnales</taxon>
        <taxon>Sphagnaceae</taxon>
        <taxon>Sphagnum</taxon>
    </lineage>
</organism>
<feature type="domain" description="Zinc finger-XS" evidence="7">
    <location>
        <begin position="41"/>
        <end position="81"/>
    </location>
</feature>
<reference evidence="8 9" key="1">
    <citation type="submission" date="2024-02" db="EMBL/GenBank/DDBJ databases">
        <authorList>
            <consortium name="ELIXIR-Norway"/>
            <consortium name="Elixir Norway"/>
        </authorList>
    </citation>
    <scope>NUCLEOTIDE SEQUENCE [LARGE SCALE GENOMIC DNA]</scope>
</reference>
<dbReference type="InterPro" id="IPR005379">
    <property type="entry name" value="FDM1-5/IDN2_XH"/>
</dbReference>
<keyword evidence="9" id="KW-1185">Reference proteome</keyword>
<gene>
    <name evidence="8" type="ORF">CSSPJE1EN1_LOCUS14723</name>
</gene>
<evidence type="ECO:0000259" key="6">
    <source>
        <dbReference type="Pfam" id="PF03469"/>
    </source>
</evidence>
<dbReference type="InterPro" id="IPR038588">
    <property type="entry name" value="XS_domain_sf"/>
</dbReference>
<evidence type="ECO:0000313" key="8">
    <source>
        <dbReference type="EMBL" id="CAK9269245.1"/>
    </source>
</evidence>
<feature type="domain" description="XS" evidence="5">
    <location>
        <begin position="114"/>
        <end position="222"/>
    </location>
</feature>
<evidence type="ECO:0008006" key="10">
    <source>
        <dbReference type="Google" id="ProtNLM"/>
    </source>
</evidence>
<dbReference type="EMBL" id="OZ020097">
    <property type="protein sequence ID" value="CAK9269245.1"/>
    <property type="molecule type" value="Genomic_DNA"/>
</dbReference>
<protein>
    <recommendedName>
        <fullName evidence="10">Factor of DNA methylation 1-5/IDN2 domain-containing protein</fullName>
    </recommendedName>
</protein>
<feature type="domain" description="Factor of DNA methylation 1-5/IDN2" evidence="6">
    <location>
        <begin position="519"/>
        <end position="647"/>
    </location>
</feature>
<dbReference type="InterPro" id="IPR005380">
    <property type="entry name" value="XS_domain"/>
</dbReference>
<sequence length="662" mass="76840">MDSDSDGEDFETEVEEIETKTLGKLKEGKLPVLNSDGTFRCPFSPSKKKQSYKFSEILQHAEGAGKGKRGIDAAGKHRALAKHLKEDHKERARPQAERTIYLDQPLPCRVEKPKLVVPHMGILLNIKNTDIRVSDGFRQGPGQGEIRDKFKVFNPQFVDIFYDQRGHLGCGVITFHTFEDAEAFEHSFKLAHCGREDYERDLRLNNLGARLYGWHATEEDHKNEDQLLHWKIPEFLGIKGDFKNLKIMIHEEKRLMKQQVHQLKSEVAKHRSDVLDSKFELAGVKNRLEDIENKRREAEQENAALVERHKAELEELRSKQVLSGQEHRRLMWDYNRRQAEKMKLLQAKCEDYERNEQAQKQESEAERQRLEAEKQEALRQMQQLTEQAKAQEKLQQDQLELIKKHKQETEAMEMRMQAERTMLAKKQESELQSQRVVEKIEVEKGEVGKNDEEQQKKIKELQEELASIQEDLELQNGMVNVLNSKHMTTNDELQDAKKEAVVLLKKYTADDKAKKVSIKRAGELRVEAWAGPFQKKFKNSKEGWQTHLAKVSSEWDSTLRTNEFHPLKTVQVGTDKWKEIIDDTDERLVKLRKEFGAAVCDSVTTALKEIMTYNPSGRYIVEVPWNYVTDQEATMKDIVVQLGEIIRQKDTMKGPAKRKTPA</sequence>
<keyword evidence="2" id="KW-0943">RNA-mediated gene silencing</keyword>
<dbReference type="Pfam" id="PF03470">
    <property type="entry name" value="zf-XS"/>
    <property type="match status" value="1"/>
</dbReference>
<feature type="compositionally biased region" description="Acidic residues" evidence="4">
    <location>
        <begin position="1"/>
        <end position="16"/>
    </location>
</feature>
<dbReference type="Pfam" id="PF03469">
    <property type="entry name" value="XH"/>
    <property type="match status" value="1"/>
</dbReference>
<evidence type="ECO:0000313" key="9">
    <source>
        <dbReference type="Proteomes" id="UP001497444"/>
    </source>
</evidence>
<feature type="coiled-coil region" evidence="3">
    <location>
        <begin position="444"/>
        <end position="510"/>
    </location>
</feature>
<dbReference type="Proteomes" id="UP001497444">
    <property type="component" value="Chromosome 2"/>
</dbReference>
<dbReference type="PANTHER" id="PTHR21596">
    <property type="entry name" value="RIBONUCLEASE P SUBUNIT P38"/>
    <property type="match status" value="1"/>
</dbReference>
<dbReference type="InterPro" id="IPR005381">
    <property type="entry name" value="Znf-XS_domain"/>
</dbReference>
<evidence type="ECO:0000256" key="2">
    <source>
        <dbReference type="ARBA" id="ARBA00023158"/>
    </source>
</evidence>
<name>A0ABP0WUX7_9BRYO</name>